<feature type="compositionally biased region" description="Basic and acidic residues" evidence="1">
    <location>
        <begin position="205"/>
        <end position="246"/>
    </location>
</feature>
<keyword evidence="3" id="KW-1185">Reference proteome</keyword>
<comment type="caution">
    <text evidence="2">The sequence shown here is derived from an EMBL/GenBank/DDBJ whole genome shotgun (WGS) entry which is preliminary data.</text>
</comment>
<dbReference type="Proteomes" id="UP000077521">
    <property type="component" value="Unassembled WGS sequence"/>
</dbReference>
<organism evidence="2 3">
    <name type="scientific">Tilletia indica</name>
    <dbReference type="NCBI Taxonomy" id="43049"/>
    <lineage>
        <taxon>Eukaryota</taxon>
        <taxon>Fungi</taxon>
        <taxon>Dikarya</taxon>
        <taxon>Basidiomycota</taxon>
        <taxon>Ustilaginomycotina</taxon>
        <taxon>Exobasidiomycetes</taxon>
        <taxon>Tilletiales</taxon>
        <taxon>Tilletiaceae</taxon>
        <taxon>Tilletia</taxon>
    </lineage>
</organism>
<gene>
    <name evidence="2" type="ORF">A4X13_0g1018</name>
</gene>
<evidence type="ECO:0000313" key="2">
    <source>
        <dbReference type="EMBL" id="KAE8259406.1"/>
    </source>
</evidence>
<dbReference type="AlphaFoldDB" id="A0A8T8TEP4"/>
<accession>A0A8T8TEP4</accession>
<proteinExistence type="predicted"/>
<reference evidence="2" key="1">
    <citation type="submission" date="2016-04" db="EMBL/GenBank/DDBJ databases">
        <authorList>
            <person name="Nguyen H.D."/>
            <person name="Samba Siva P."/>
            <person name="Cullis J."/>
            <person name="Levesque C.A."/>
            <person name="Hambleton S."/>
        </authorList>
    </citation>
    <scope>NUCLEOTIDE SEQUENCE</scope>
    <source>
        <strain evidence="2">DAOMC 236416</strain>
    </source>
</reference>
<evidence type="ECO:0000256" key="1">
    <source>
        <dbReference type="SAM" id="MobiDB-lite"/>
    </source>
</evidence>
<feature type="region of interest" description="Disordered" evidence="1">
    <location>
        <begin position="104"/>
        <end position="269"/>
    </location>
</feature>
<dbReference type="EMBL" id="LWDF02000037">
    <property type="protein sequence ID" value="KAE8259406.1"/>
    <property type="molecule type" value="Genomic_DNA"/>
</dbReference>
<name>A0A8T8TEP4_9BASI</name>
<evidence type="ECO:0000313" key="3">
    <source>
        <dbReference type="Proteomes" id="UP000077521"/>
    </source>
</evidence>
<sequence length="269" mass="29893">MTPTIAQQLKVRCLKTRTTMGTAGELHTPQAQTLLISTSSMCIIPVDSFLPLFLPTQTLRQEDGCTASKQRTVKSQGCPRLGRQDEQRDREGHFGDMAVRAGDRTTRTARRRTWDDSEYGEDGLGRQEPSRYISSSRLGRQDGGQLGQDEHEEGHLRFGAPGSRSATSLGRLGRPVRRDEDLGRPRQTIIGIWARRAKSQGCPPVRKDQRPQSLKDGKGTDLQVLHDNRDGRRFGKRTDVRRRNEGQSRVGAVDGDQDPPPTEAAGSAR</sequence>
<reference evidence="2" key="2">
    <citation type="journal article" date="2019" name="IMA Fungus">
        <title>Genome sequencing and comparison of five Tilletia species to identify candidate genes for the detection of regulated species infecting wheat.</title>
        <authorList>
            <person name="Nguyen H.D.T."/>
            <person name="Sultana T."/>
            <person name="Kesanakurti P."/>
            <person name="Hambleton S."/>
        </authorList>
    </citation>
    <scope>NUCLEOTIDE SEQUENCE</scope>
    <source>
        <strain evidence="2">DAOMC 236416</strain>
    </source>
</reference>
<protein>
    <submittedName>
        <fullName evidence="2">Uncharacterized protein</fullName>
    </submittedName>
</protein>